<evidence type="ECO:0000313" key="2">
    <source>
        <dbReference type="Proteomes" id="UP000520814"/>
    </source>
</evidence>
<evidence type="ECO:0000313" key="1">
    <source>
        <dbReference type="EMBL" id="MBB6050625.1"/>
    </source>
</evidence>
<sequence length="138" mass="15943">MPEPVPWDLFLTDLAHEERDALFLTIGRLRGADYARRWWEGLLRATDGITEFPGPRSFMMNIAESERRRVEVRMRLYRGPDRKNPEWVACTIVFSVYDPTQQAPDMGQVRVLRYVGAKTLQAQELAQETDDSSPQETG</sequence>
<proteinExistence type="predicted"/>
<accession>A0A7W9W710</accession>
<keyword evidence="2" id="KW-1185">Reference proteome</keyword>
<name>A0A7W9W710_ARMRO</name>
<comment type="caution">
    <text evidence="1">The sequence shown here is derived from an EMBL/GenBank/DDBJ whole genome shotgun (WGS) entry which is preliminary data.</text>
</comment>
<dbReference type="AlphaFoldDB" id="A0A7W9W710"/>
<gene>
    <name evidence="1" type="ORF">HNQ39_002416</name>
</gene>
<organism evidence="1 2">
    <name type="scientific">Armatimonas rosea</name>
    <dbReference type="NCBI Taxonomy" id="685828"/>
    <lineage>
        <taxon>Bacteria</taxon>
        <taxon>Bacillati</taxon>
        <taxon>Armatimonadota</taxon>
        <taxon>Armatimonadia</taxon>
        <taxon>Armatimonadales</taxon>
        <taxon>Armatimonadaceae</taxon>
        <taxon>Armatimonas</taxon>
    </lineage>
</organism>
<reference evidence="1 2" key="1">
    <citation type="submission" date="2020-08" db="EMBL/GenBank/DDBJ databases">
        <title>Genomic Encyclopedia of Type Strains, Phase IV (KMG-IV): sequencing the most valuable type-strain genomes for metagenomic binning, comparative biology and taxonomic classification.</title>
        <authorList>
            <person name="Goeker M."/>
        </authorList>
    </citation>
    <scope>NUCLEOTIDE SEQUENCE [LARGE SCALE GENOMIC DNA]</scope>
    <source>
        <strain evidence="1 2">DSM 23562</strain>
    </source>
</reference>
<dbReference type="EMBL" id="JACHGW010000002">
    <property type="protein sequence ID" value="MBB6050625.1"/>
    <property type="molecule type" value="Genomic_DNA"/>
</dbReference>
<dbReference type="RefSeq" id="WP_184195940.1">
    <property type="nucleotide sequence ID" value="NZ_JACHGW010000002.1"/>
</dbReference>
<protein>
    <submittedName>
        <fullName evidence="1">Plasmid stabilization system protein ParE</fullName>
    </submittedName>
</protein>
<dbReference type="Proteomes" id="UP000520814">
    <property type="component" value="Unassembled WGS sequence"/>
</dbReference>